<dbReference type="PROSITE" id="PS51186">
    <property type="entry name" value="GNAT"/>
    <property type="match status" value="1"/>
</dbReference>
<accession>A0A3M6R6W3</accession>
<sequence length="163" mass="18180">MEPTPEILIRPAHSAQDFAQVRELFAEYAQSLPISLDFQDFEQELAALPGDYAAPTGCVMLAFVDNLLAGCCAMRPLAACDYPNASEMKRLYVRKPFRGFGLGRMLAEATMEAAELAGYSCILLDTLDEMDAARALYEGLGFEEIDPYYYNPYPKAFFLKADF</sequence>
<evidence type="ECO:0000313" key="6">
    <source>
        <dbReference type="Proteomes" id="UP000267521"/>
    </source>
</evidence>
<dbReference type="Pfam" id="PF00583">
    <property type="entry name" value="Acetyltransf_1"/>
    <property type="match status" value="1"/>
</dbReference>
<dbReference type="Proteomes" id="UP000267035">
    <property type="component" value="Unassembled WGS sequence"/>
</dbReference>
<dbReference type="Proteomes" id="UP000281171">
    <property type="component" value="Unassembled WGS sequence"/>
</dbReference>
<accession>A0A3M6Q8V6</accession>
<dbReference type="EMBL" id="RDQK01000005">
    <property type="protein sequence ID" value="RMX11112.1"/>
    <property type="molecule type" value="Genomic_DNA"/>
</dbReference>
<dbReference type="CDD" id="cd04301">
    <property type="entry name" value="NAT_SF"/>
    <property type="match status" value="1"/>
</dbReference>
<dbReference type="AlphaFoldDB" id="A0A3M6QG21"/>
<evidence type="ECO:0000313" key="3">
    <source>
        <dbReference type="EMBL" id="RMX02044.1"/>
    </source>
</evidence>
<dbReference type="GO" id="GO:0016747">
    <property type="term" value="F:acyltransferase activity, transferring groups other than amino-acyl groups"/>
    <property type="evidence" value="ECO:0007669"/>
    <property type="project" value="InterPro"/>
</dbReference>
<dbReference type="InterPro" id="IPR052777">
    <property type="entry name" value="Acetyltransferase_Enz"/>
</dbReference>
<keyword evidence="5" id="KW-1185">Reference proteome</keyword>
<reference evidence="5 6" key="1">
    <citation type="submission" date="2018-10" db="EMBL/GenBank/DDBJ databases">
        <title>Comamonadaceae CDC group NO-1 genome sequencing and assembly.</title>
        <authorList>
            <person name="Bernier A.-M."/>
            <person name="Bernard K."/>
        </authorList>
    </citation>
    <scope>NUCLEOTIDE SEQUENCE [LARGE SCALE GENOMIC DNA]</scope>
    <source>
        <strain evidence="3 5">NML161473</strain>
        <strain evidence="4 7">NML180581</strain>
        <strain evidence="2 6">NML970147</strain>
    </source>
</reference>
<evidence type="ECO:0000313" key="5">
    <source>
        <dbReference type="Proteomes" id="UP000267035"/>
    </source>
</evidence>
<feature type="domain" description="N-acetyltransferase" evidence="1">
    <location>
        <begin position="7"/>
        <end position="163"/>
    </location>
</feature>
<dbReference type="PANTHER" id="PTHR43305:SF1">
    <property type="entry name" value="FAMILY N-ACETYLTRANSFERASE, PUTATIVE (AFU_ORTHOLOGUE AFUA_2G01380)-RELATED"/>
    <property type="match status" value="1"/>
</dbReference>
<evidence type="ECO:0000259" key="1">
    <source>
        <dbReference type="PROSITE" id="PS51186"/>
    </source>
</evidence>
<protein>
    <submittedName>
        <fullName evidence="3">GNAT family N-acetyltransferase</fullName>
    </submittedName>
</protein>
<gene>
    <name evidence="4" type="ORF">EBQ24_02850</name>
    <name evidence="3" type="ORF">EBQ25_02075</name>
    <name evidence="2" type="ORF">EBQ26_04475</name>
</gene>
<keyword evidence="3" id="KW-0808">Transferase</keyword>
<name>A0A3M6QG21_9BURK</name>
<dbReference type="PANTHER" id="PTHR43305">
    <property type="entry name" value="FAMILY N-ACETYLTRANSFERASE, PUTATIVE (AFU_ORTHOLOGUE AFUA_2G01380)-RELATED"/>
    <property type="match status" value="1"/>
</dbReference>
<dbReference type="InterPro" id="IPR016181">
    <property type="entry name" value="Acyl_CoA_acyltransferase"/>
</dbReference>
<dbReference type="InterPro" id="IPR000182">
    <property type="entry name" value="GNAT_dom"/>
</dbReference>
<organism evidence="3 5">
    <name type="scientific">Allofranklinella schreckenbergeri</name>
    <dbReference type="NCBI Taxonomy" id="1076744"/>
    <lineage>
        <taxon>Bacteria</taxon>
        <taxon>Pseudomonadati</taxon>
        <taxon>Pseudomonadota</taxon>
        <taxon>Betaproteobacteria</taxon>
        <taxon>Burkholderiales</taxon>
        <taxon>Comamonadaceae</taxon>
        <taxon>Allofranklinella</taxon>
    </lineage>
</organism>
<comment type="caution">
    <text evidence="3">The sequence shown here is derived from an EMBL/GenBank/DDBJ whole genome shotgun (WGS) entry which is preliminary data.</text>
</comment>
<dbReference type="EMBL" id="RDQL01000002">
    <property type="protein sequence ID" value="RMX02044.1"/>
    <property type="molecule type" value="Genomic_DNA"/>
</dbReference>
<dbReference type="SUPFAM" id="SSF55729">
    <property type="entry name" value="Acyl-CoA N-acyltransferases (Nat)"/>
    <property type="match status" value="1"/>
</dbReference>
<dbReference type="Gene3D" id="3.40.630.30">
    <property type="match status" value="1"/>
</dbReference>
<dbReference type="RefSeq" id="WP_122237817.1">
    <property type="nucleotide sequence ID" value="NZ_RDQK01000005.1"/>
</dbReference>
<dbReference type="EMBL" id="RDQM01000004">
    <property type="protein sequence ID" value="RMW99607.1"/>
    <property type="molecule type" value="Genomic_DNA"/>
</dbReference>
<evidence type="ECO:0000313" key="7">
    <source>
        <dbReference type="Proteomes" id="UP000281171"/>
    </source>
</evidence>
<evidence type="ECO:0000313" key="4">
    <source>
        <dbReference type="EMBL" id="RMX11112.1"/>
    </source>
</evidence>
<dbReference type="Proteomes" id="UP000267521">
    <property type="component" value="Unassembled WGS sequence"/>
</dbReference>
<accession>A0A3M6QG21</accession>
<proteinExistence type="predicted"/>
<evidence type="ECO:0000313" key="2">
    <source>
        <dbReference type="EMBL" id="RMW99607.1"/>
    </source>
</evidence>